<feature type="region of interest" description="Disordered" evidence="2">
    <location>
        <begin position="454"/>
        <end position="485"/>
    </location>
</feature>
<feature type="domain" description="PucR C-terminal helix-turn-helix" evidence="3">
    <location>
        <begin position="291"/>
        <end position="346"/>
    </location>
</feature>
<dbReference type="PANTHER" id="PTHR33744:SF1">
    <property type="entry name" value="DNA-BINDING TRANSCRIPTIONAL ACTIVATOR ADER"/>
    <property type="match status" value="1"/>
</dbReference>
<accession>A0ABS6U1V3</accession>
<evidence type="ECO:0000313" key="5">
    <source>
        <dbReference type="EMBL" id="MBV7674271.1"/>
    </source>
</evidence>
<evidence type="ECO:0000259" key="3">
    <source>
        <dbReference type="Pfam" id="PF13556"/>
    </source>
</evidence>
<dbReference type="Gene3D" id="1.10.10.2840">
    <property type="entry name" value="PucR C-terminal helix-turn-helix domain"/>
    <property type="match status" value="2"/>
</dbReference>
<dbReference type="Proteomes" id="UP000735541">
    <property type="component" value="Unassembled WGS sequence"/>
</dbReference>
<feature type="domain" description="CdaR GGDEF-like" evidence="4">
    <location>
        <begin position="150"/>
        <end position="244"/>
    </location>
</feature>
<dbReference type="InterPro" id="IPR042070">
    <property type="entry name" value="PucR_C-HTH_sf"/>
</dbReference>
<dbReference type="InterPro" id="IPR051448">
    <property type="entry name" value="CdaR-like_regulators"/>
</dbReference>
<dbReference type="InterPro" id="IPR025736">
    <property type="entry name" value="PucR_C-HTH_dom"/>
</dbReference>
<dbReference type="Pfam" id="PF13556">
    <property type="entry name" value="HTH_30"/>
    <property type="match status" value="2"/>
</dbReference>
<evidence type="ECO:0000259" key="4">
    <source>
        <dbReference type="Pfam" id="PF17853"/>
    </source>
</evidence>
<evidence type="ECO:0000256" key="2">
    <source>
        <dbReference type="SAM" id="MobiDB-lite"/>
    </source>
</evidence>
<sequence length="485" mass="50858">METEGQVVQHLVEGAARSGAALIAAAAAAVHGWVVLVDPVAGVLYSEPQSAASAGARAAAAAAQKSKTLDRGVTVRRVAGVSLVVSPGTTTSARRADLVTRTTAGLLHVRARRAEEIRPAEMRLHSAAARLLLQGQTDLASEIIGDLTAQALVVRLAAGPAPEKAHRAVWEAVLPLTTHPAPPALVALYDGDLAVIVMHESASDAGRVLRLLARAADQQGILGGVSDPVSLDMLASAWLQAGHARADAAVDRGLAHATGLGDRSIARIIPPDRLSAWASDLLRPLDPLRRRTLDTWLHCGSVSGTAQILGISCPTVRARLRSAGNALGADLALATTQAQLLVALRAPESTDGIDLPLADIPAHAPLHLVPDHVARDWAMRLVGDLDLAQRITVRVWLENLGSHSTVARALGLHRATLRRWLDQVADQLALDLSSPTIRAELHLAIETVAGPTESAEALPRLGGRTYPRQPPTGASELPDPQLELP</sequence>
<keyword evidence="6" id="KW-1185">Reference proteome</keyword>
<dbReference type="Pfam" id="PF17853">
    <property type="entry name" value="GGDEF_2"/>
    <property type="match status" value="1"/>
</dbReference>
<feature type="domain" description="PucR C-terminal helix-turn-helix" evidence="3">
    <location>
        <begin position="392"/>
        <end position="446"/>
    </location>
</feature>
<comment type="similarity">
    <text evidence="1">Belongs to the CdaR family.</text>
</comment>
<dbReference type="EMBL" id="JAHUVW010000004">
    <property type="protein sequence ID" value="MBV7674271.1"/>
    <property type="molecule type" value="Genomic_DNA"/>
</dbReference>
<organism evidence="5 6">
    <name type="scientific">Streptomyces halstedii</name>
    <dbReference type="NCBI Taxonomy" id="1944"/>
    <lineage>
        <taxon>Bacteria</taxon>
        <taxon>Bacillati</taxon>
        <taxon>Actinomycetota</taxon>
        <taxon>Actinomycetes</taxon>
        <taxon>Kitasatosporales</taxon>
        <taxon>Streptomycetaceae</taxon>
        <taxon>Streptomyces</taxon>
    </lineage>
</organism>
<protein>
    <submittedName>
        <fullName evidence="5">Helix-turn-helix domain-containing protein</fullName>
    </submittedName>
</protein>
<reference evidence="5 6" key="1">
    <citation type="submission" date="2021-07" db="EMBL/GenBank/DDBJ databases">
        <title>Sequencing Streptomyces halstedii LGO-A4 genome an citrus endophytic actinomycete.</title>
        <authorList>
            <person name="Samborskyy M."/>
            <person name="Scott N."/>
            <person name="Deglau R."/>
            <person name="Dickens S."/>
            <person name="Oliveira L.G."/>
        </authorList>
    </citation>
    <scope>NUCLEOTIDE SEQUENCE [LARGE SCALE GENOMIC DNA]</scope>
    <source>
        <strain evidence="5 6">LGO-A4</strain>
    </source>
</reference>
<dbReference type="RefSeq" id="WP_228873981.1">
    <property type="nucleotide sequence ID" value="NZ_JAHUVW010000004.1"/>
</dbReference>
<proteinExistence type="inferred from homology"/>
<gene>
    <name evidence="5" type="ORF">STHAL_33025</name>
</gene>
<evidence type="ECO:0000313" key="6">
    <source>
        <dbReference type="Proteomes" id="UP000735541"/>
    </source>
</evidence>
<dbReference type="PANTHER" id="PTHR33744">
    <property type="entry name" value="CARBOHYDRATE DIACID REGULATOR"/>
    <property type="match status" value="1"/>
</dbReference>
<comment type="caution">
    <text evidence="5">The sequence shown here is derived from an EMBL/GenBank/DDBJ whole genome shotgun (WGS) entry which is preliminary data.</text>
</comment>
<evidence type="ECO:0000256" key="1">
    <source>
        <dbReference type="ARBA" id="ARBA00006754"/>
    </source>
</evidence>
<name>A0ABS6U1V3_STRHA</name>
<dbReference type="InterPro" id="IPR041522">
    <property type="entry name" value="CdaR_GGDEF"/>
</dbReference>